<comment type="caution">
    <text evidence="1">The sequence shown here is derived from an EMBL/GenBank/DDBJ whole genome shotgun (WGS) entry which is preliminary data.</text>
</comment>
<dbReference type="EMBL" id="RBAH01000007">
    <property type="protein sequence ID" value="RKN84706.1"/>
    <property type="molecule type" value="Genomic_DNA"/>
</dbReference>
<dbReference type="OrthoDB" id="1957909at2"/>
<evidence type="ECO:0000313" key="1">
    <source>
        <dbReference type="EMBL" id="RKN84706.1"/>
    </source>
</evidence>
<evidence type="ECO:0000313" key="2">
    <source>
        <dbReference type="Proteomes" id="UP000282311"/>
    </source>
</evidence>
<proteinExistence type="predicted"/>
<dbReference type="AlphaFoldDB" id="A0A3B0CL20"/>
<dbReference type="InterPro" id="IPR014198">
    <property type="entry name" value="Spore_III_AB"/>
</dbReference>
<organism evidence="1 2">
    <name type="scientific">Paenibacillus ginsengarvi</name>
    <dbReference type="NCBI Taxonomy" id="400777"/>
    <lineage>
        <taxon>Bacteria</taxon>
        <taxon>Bacillati</taxon>
        <taxon>Bacillota</taxon>
        <taxon>Bacilli</taxon>
        <taxon>Bacillales</taxon>
        <taxon>Paenibacillaceae</taxon>
        <taxon>Paenibacillus</taxon>
    </lineage>
</organism>
<dbReference type="NCBIfam" id="TIGR02833">
    <property type="entry name" value="spore_III_AB"/>
    <property type="match status" value="1"/>
</dbReference>
<protein>
    <submittedName>
        <fullName evidence="1">Stage III sporulation protein AB</fullName>
    </submittedName>
</protein>
<dbReference type="Pfam" id="PF09548">
    <property type="entry name" value="Spore_III_AB"/>
    <property type="match status" value="1"/>
</dbReference>
<keyword evidence="2" id="KW-1185">Reference proteome</keyword>
<reference evidence="1 2" key="1">
    <citation type="journal article" date="2007" name="Int. J. Syst. Evol. Microbiol.">
        <title>Paenibacillus ginsengarvi sp. nov., isolated from soil from ginseng cultivation.</title>
        <authorList>
            <person name="Yoon M.H."/>
            <person name="Ten L.N."/>
            <person name="Im W.T."/>
        </authorList>
    </citation>
    <scope>NUCLEOTIDE SEQUENCE [LARGE SCALE GENOMIC DNA]</scope>
    <source>
        <strain evidence="1 2">KCTC 13059</strain>
    </source>
</reference>
<gene>
    <name evidence="1" type="primary">spoIIIAB</name>
    <name evidence="1" type="ORF">D7M11_11990</name>
</gene>
<dbReference type="Proteomes" id="UP000282311">
    <property type="component" value="Unassembled WGS sequence"/>
</dbReference>
<name>A0A3B0CL20_9BACL</name>
<dbReference type="RefSeq" id="WP_120747448.1">
    <property type="nucleotide sequence ID" value="NZ_RBAH01000007.1"/>
</dbReference>
<sequence length="172" mass="19312">MLKLLGAMLILFAGTMIGFAKASVYARRPRQIRGLIQALQRLETEMAYGYTPLPEALQRISSQLEPQLAAMFRMAAEPLLSGEGKTAGESFRDAVHACLKQTALSSNEREILSQMSFTLGISDREDQTKHLRLAVSLLQAEEQTAWEDKRRYEKMWRSLGVLAGAFVVILMY</sequence>
<dbReference type="PIRSF" id="PIRSF021435">
    <property type="entry name" value="SpoIIIAB"/>
    <property type="match status" value="1"/>
</dbReference>
<accession>A0A3B0CL20</accession>